<dbReference type="Proteomes" id="UP000612282">
    <property type="component" value="Unassembled WGS sequence"/>
</dbReference>
<evidence type="ECO:0000313" key="2">
    <source>
        <dbReference type="EMBL" id="GID60035.1"/>
    </source>
</evidence>
<dbReference type="EMBL" id="BOMG01000103">
    <property type="protein sequence ID" value="GID60035.1"/>
    <property type="molecule type" value="Genomic_DNA"/>
</dbReference>
<proteinExistence type="predicted"/>
<name>A0ABQ3XNI6_9ACTN</name>
<reference evidence="2 3" key="1">
    <citation type="submission" date="2021-01" db="EMBL/GenBank/DDBJ databases">
        <title>Whole genome shotgun sequence of Actinoplanes couchii NBRC 106145.</title>
        <authorList>
            <person name="Komaki H."/>
            <person name="Tamura T."/>
        </authorList>
    </citation>
    <scope>NUCLEOTIDE SEQUENCE [LARGE SCALE GENOMIC DNA]</scope>
    <source>
        <strain evidence="2 3">NBRC 106145</strain>
    </source>
</reference>
<keyword evidence="3" id="KW-1185">Reference proteome</keyword>
<protein>
    <submittedName>
        <fullName evidence="2">Uncharacterized protein</fullName>
    </submittedName>
</protein>
<sequence length="62" mass="7103">MKLLDVRNDLATSHRTLRVGELTLMSTRWPDGSMTIEVGRQHEDGSWSWDVNEPDFRSADEG</sequence>
<comment type="caution">
    <text evidence="2">The sequence shown here is derived from an EMBL/GenBank/DDBJ whole genome shotgun (WGS) entry which is preliminary data.</text>
</comment>
<dbReference type="RefSeq" id="WP_203806658.1">
    <property type="nucleotide sequence ID" value="NZ_BAAAQE010000003.1"/>
</dbReference>
<gene>
    <name evidence="2" type="ORF">Aco03nite_084390</name>
</gene>
<accession>A0ABQ3XNI6</accession>
<organism evidence="2 3">
    <name type="scientific">Actinoplanes couchii</name>
    <dbReference type="NCBI Taxonomy" id="403638"/>
    <lineage>
        <taxon>Bacteria</taxon>
        <taxon>Bacillati</taxon>
        <taxon>Actinomycetota</taxon>
        <taxon>Actinomycetes</taxon>
        <taxon>Micromonosporales</taxon>
        <taxon>Micromonosporaceae</taxon>
        <taxon>Actinoplanes</taxon>
    </lineage>
</organism>
<evidence type="ECO:0000256" key="1">
    <source>
        <dbReference type="SAM" id="MobiDB-lite"/>
    </source>
</evidence>
<evidence type="ECO:0000313" key="3">
    <source>
        <dbReference type="Proteomes" id="UP000612282"/>
    </source>
</evidence>
<feature type="region of interest" description="Disordered" evidence="1">
    <location>
        <begin position="40"/>
        <end position="62"/>
    </location>
</feature>